<evidence type="ECO:0000313" key="2">
    <source>
        <dbReference type="Proteomes" id="UP000276776"/>
    </source>
</evidence>
<dbReference type="Gene3D" id="2.60.40.10">
    <property type="entry name" value="Immunoglobulins"/>
    <property type="match status" value="1"/>
</dbReference>
<dbReference type="Proteomes" id="UP000276776">
    <property type="component" value="Unassembled WGS sequence"/>
</dbReference>
<sequence>MNIPPCMSNDRFIWTTDEPDVELIEPEILASIDKNWLIFGLQKDCPPQSHTFTLYNHGDHPIAFNISTSDNYAYFLSQVQGVIFGRQLHALPFVRTTNSTTITVYRRPTNAFKMDDDYPYIKRTSFPRKDRLFIYLAPVFHWKTEPTSVFNHTMPYEKLRICLYYTAQHSTDERLNFSLHQRYSGWNTWQSRSQNRHNDIL</sequence>
<reference evidence="3" key="1">
    <citation type="submission" date="2017-02" db="UniProtKB">
        <authorList>
            <consortium name="WormBaseParasite"/>
        </authorList>
    </citation>
    <scope>IDENTIFICATION</scope>
</reference>
<accession>A0A0N5CKC4</accession>
<dbReference type="EMBL" id="UYYF01000039">
    <property type="protein sequence ID" value="VDM95517.1"/>
    <property type="molecule type" value="Genomic_DNA"/>
</dbReference>
<dbReference type="InterPro" id="IPR008962">
    <property type="entry name" value="PapD-like_sf"/>
</dbReference>
<dbReference type="WBParaSite" id="TCLT_0000051801-mRNA-1">
    <property type="protein sequence ID" value="TCLT_0000051801-mRNA-1"/>
    <property type="gene ID" value="TCLT_0000051801"/>
</dbReference>
<dbReference type="SUPFAM" id="SSF49354">
    <property type="entry name" value="PapD-like"/>
    <property type="match status" value="1"/>
</dbReference>
<evidence type="ECO:0000313" key="3">
    <source>
        <dbReference type="WBParaSite" id="TCLT_0000051801-mRNA-1"/>
    </source>
</evidence>
<dbReference type="PANTHER" id="PTHR22947">
    <property type="entry name" value="MAJOR SPERM PROTEIN"/>
    <property type="match status" value="1"/>
</dbReference>
<dbReference type="AlphaFoldDB" id="A0A0N5CKC4"/>
<proteinExistence type="predicted"/>
<dbReference type="PANTHER" id="PTHR22947:SF18">
    <property type="entry name" value="MAJOR SPERM PROTEIN"/>
    <property type="match status" value="1"/>
</dbReference>
<organism evidence="3">
    <name type="scientific">Thelazia callipaeda</name>
    <name type="common">Oriental eyeworm</name>
    <name type="synonym">Parasitic nematode</name>
    <dbReference type="NCBI Taxonomy" id="103827"/>
    <lineage>
        <taxon>Eukaryota</taxon>
        <taxon>Metazoa</taxon>
        <taxon>Ecdysozoa</taxon>
        <taxon>Nematoda</taxon>
        <taxon>Chromadorea</taxon>
        <taxon>Rhabditida</taxon>
        <taxon>Spirurina</taxon>
        <taxon>Spiruromorpha</taxon>
        <taxon>Thelazioidea</taxon>
        <taxon>Thelaziidae</taxon>
        <taxon>Thelazia</taxon>
    </lineage>
</organism>
<dbReference type="InterPro" id="IPR013783">
    <property type="entry name" value="Ig-like_fold"/>
</dbReference>
<dbReference type="OrthoDB" id="5866470at2759"/>
<dbReference type="OMA" id="ASIDKNW"/>
<keyword evidence="2" id="KW-1185">Reference proteome</keyword>
<name>A0A0N5CKC4_THECL</name>
<evidence type="ECO:0000313" key="1">
    <source>
        <dbReference type="EMBL" id="VDM95517.1"/>
    </source>
</evidence>
<protein>
    <submittedName>
        <fullName evidence="3">Major sperm protein</fullName>
    </submittedName>
</protein>
<gene>
    <name evidence="1" type="ORF">TCLT_LOCUS519</name>
</gene>
<reference evidence="1 2" key="2">
    <citation type="submission" date="2018-11" db="EMBL/GenBank/DDBJ databases">
        <authorList>
            <consortium name="Pathogen Informatics"/>
        </authorList>
    </citation>
    <scope>NUCLEOTIDE SEQUENCE [LARGE SCALE GENOMIC DNA]</scope>
</reference>
<dbReference type="InterPro" id="IPR051774">
    <property type="entry name" value="Sperm-specific_class_P"/>
</dbReference>